<feature type="domain" description="HTH deoR-type" evidence="3">
    <location>
        <begin position="102"/>
        <end position="139"/>
    </location>
</feature>
<dbReference type="AlphaFoldDB" id="A0A3B0TGK0"/>
<proteinExistence type="predicted"/>
<dbReference type="InterPro" id="IPR038475">
    <property type="entry name" value="RecG_C_sf"/>
</dbReference>
<dbReference type="Pfam" id="PF08220">
    <property type="entry name" value="HTH_DeoR"/>
    <property type="match status" value="1"/>
</dbReference>
<keyword evidence="2" id="KW-0804">Transcription</keyword>
<dbReference type="GO" id="GO:0003700">
    <property type="term" value="F:DNA-binding transcription factor activity"/>
    <property type="evidence" value="ECO:0007669"/>
    <property type="project" value="InterPro"/>
</dbReference>
<reference evidence="4" key="1">
    <citation type="submission" date="2018-06" db="EMBL/GenBank/DDBJ databases">
        <authorList>
            <person name="Zhirakovskaya E."/>
        </authorList>
    </citation>
    <scope>NUCLEOTIDE SEQUENCE</scope>
</reference>
<gene>
    <name evidence="4" type="ORF">MNBD_BACTEROID01-2324</name>
</gene>
<dbReference type="Gene3D" id="1.10.10.10">
    <property type="entry name" value="Winged helix-like DNA-binding domain superfamily/Winged helix DNA-binding domain"/>
    <property type="match status" value="1"/>
</dbReference>
<evidence type="ECO:0000256" key="1">
    <source>
        <dbReference type="ARBA" id="ARBA00023015"/>
    </source>
</evidence>
<evidence type="ECO:0000313" key="4">
    <source>
        <dbReference type="EMBL" id="VAW17765.1"/>
    </source>
</evidence>
<dbReference type="InterPro" id="IPR036388">
    <property type="entry name" value="WH-like_DNA-bd_sf"/>
</dbReference>
<dbReference type="Gene3D" id="3.30.565.60">
    <property type="match status" value="1"/>
</dbReference>
<accession>A0A3B0TGK0</accession>
<sequence>MIWNEGQLPENWTVNNLTRKHASRPYNPDIANAFFRSGYIELWGRGTIKIIDKCKEAGLPTPTFHYEASDFWVTFKKDIYNEEYLKGLNLNDRQIAALLYWKKEKEITNSQYKEKFNISDRTALRDLTELTEKNLLTKTGEKKLTKYIYNR</sequence>
<dbReference type="PANTHER" id="PTHR30595:SF6">
    <property type="entry name" value="SCHLAFEN ALBA-2 DOMAIN-CONTAINING PROTEIN"/>
    <property type="match status" value="1"/>
</dbReference>
<dbReference type="EMBL" id="UOEP01000078">
    <property type="protein sequence ID" value="VAW17765.1"/>
    <property type="molecule type" value="Genomic_DNA"/>
</dbReference>
<protein>
    <submittedName>
        <fullName evidence="4">Uncharacterized protein BT3327</fullName>
    </submittedName>
</protein>
<keyword evidence="1" id="KW-0805">Transcription regulation</keyword>
<dbReference type="InterPro" id="IPR001034">
    <property type="entry name" value="DeoR_HTH"/>
</dbReference>
<dbReference type="Pfam" id="PF13749">
    <property type="entry name" value="HATPase_c_4"/>
    <property type="match status" value="1"/>
</dbReference>
<evidence type="ECO:0000256" key="2">
    <source>
        <dbReference type="ARBA" id="ARBA00023163"/>
    </source>
</evidence>
<organism evidence="4">
    <name type="scientific">hydrothermal vent metagenome</name>
    <dbReference type="NCBI Taxonomy" id="652676"/>
    <lineage>
        <taxon>unclassified sequences</taxon>
        <taxon>metagenomes</taxon>
        <taxon>ecological metagenomes</taxon>
    </lineage>
</organism>
<dbReference type="PANTHER" id="PTHR30595">
    <property type="entry name" value="GLPR-RELATED TRANSCRIPTIONAL REPRESSOR"/>
    <property type="match status" value="1"/>
</dbReference>
<dbReference type="InterPro" id="IPR036390">
    <property type="entry name" value="WH_DNA-bd_sf"/>
</dbReference>
<name>A0A3B0TGK0_9ZZZZ</name>
<evidence type="ECO:0000259" key="3">
    <source>
        <dbReference type="Pfam" id="PF08220"/>
    </source>
</evidence>
<dbReference type="SUPFAM" id="SSF46785">
    <property type="entry name" value="Winged helix' DNA-binding domain"/>
    <property type="match status" value="1"/>
</dbReference>